<name>A0A835Z7M9_9STRA</name>
<comment type="caution">
    <text evidence="2">The sequence shown here is derived from an EMBL/GenBank/DDBJ whole genome shotgun (WGS) entry which is preliminary data.</text>
</comment>
<dbReference type="EMBL" id="JAFCMP010000147">
    <property type="protein sequence ID" value="KAG5184864.1"/>
    <property type="molecule type" value="Genomic_DNA"/>
</dbReference>
<accession>A0A835Z7M9</accession>
<gene>
    <name evidence="2" type="ORF">JKP88DRAFT_313749</name>
</gene>
<sequence>GILGDLSHSPPTCLQQHHFQIHSVSANPPPRTMYATAFLATAAVIALTGVEATSEAYFADCKTYTDNATGEIKCITAYDTLESVQDCQMIMWDGDTALCFDSCAHAEYDGNGKPLCLAKEGACMVTWNGPTPFCLTDVCGAPVDSCADDRIGYCHPGGDTSITDGIYCFAACAPDCILYSDTGMPQCADATSPCSGGTPLTSCPAAGLVGGLGASFAPTAAPAATPSAAPSVAPSVTPSSAPTAAPSA</sequence>
<keyword evidence="3" id="KW-1185">Reference proteome</keyword>
<protein>
    <submittedName>
        <fullName evidence="2">Uncharacterized protein</fullName>
    </submittedName>
</protein>
<dbReference type="AlphaFoldDB" id="A0A835Z7M9"/>
<evidence type="ECO:0000256" key="1">
    <source>
        <dbReference type="SAM" id="MobiDB-lite"/>
    </source>
</evidence>
<evidence type="ECO:0000313" key="3">
    <source>
        <dbReference type="Proteomes" id="UP000664859"/>
    </source>
</evidence>
<feature type="region of interest" description="Disordered" evidence="1">
    <location>
        <begin position="220"/>
        <end position="248"/>
    </location>
</feature>
<dbReference type="Proteomes" id="UP000664859">
    <property type="component" value="Unassembled WGS sequence"/>
</dbReference>
<proteinExistence type="predicted"/>
<feature type="non-terminal residue" evidence="2">
    <location>
        <position position="1"/>
    </location>
</feature>
<evidence type="ECO:0000313" key="2">
    <source>
        <dbReference type="EMBL" id="KAG5184864.1"/>
    </source>
</evidence>
<reference evidence="2" key="1">
    <citation type="submission" date="2021-02" db="EMBL/GenBank/DDBJ databases">
        <title>First Annotated Genome of the Yellow-green Alga Tribonema minus.</title>
        <authorList>
            <person name="Mahan K.M."/>
        </authorList>
    </citation>
    <scope>NUCLEOTIDE SEQUENCE</scope>
    <source>
        <strain evidence="2">UTEX B ZZ1240</strain>
    </source>
</reference>
<organism evidence="2 3">
    <name type="scientific">Tribonema minus</name>
    <dbReference type="NCBI Taxonomy" id="303371"/>
    <lineage>
        <taxon>Eukaryota</taxon>
        <taxon>Sar</taxon>
        <taxon>Stramenopiles</taxon>
        <taxon>Ochrophyta</taxon>
        <taxon>PX clade</taxon>
        <taxon>Xanthophyceae</taxon>
        <taxon>Tribonematales</taxon>
        <taxon>Tribonemataceae</taxon>
        <taxon>Tribonema</taxon>
    </lineage>
</organism>